<dbReference type="Proteomes" id="UP000248326">
    <property type="component" value="Unassembled WGS sequence"/>
</dbReference>
<evidence type="ECO:0000313" key="2">
    <source>
        <dbReference type="Proteomes" id="UP000248326"/>
    </source>
</evidence>
<name>A0A318S337_9DEIO</name>
<dbReference type="EMBL" id="QJSX01000017">
    <property type="protein sequence ID" value="PYE50507.1"/>
    <property type="molecule type" value="Genomic_DNA"/>
</dbReference>
<reference evidence="1 2" key="1">
    <citation type="submission" date="2018-06" db="EMBL/GenBank/DDBJ databases">
        <title>Genomic Encyclopedia of Type Strains, Phase IV (KMG-IV): sequencing the most valuable type-strain genomes for metagenomic binning, comparative biology and taxonomic classification.</title>
        <authorList>
            <person name="Goeker M."/>
        </authorList>
    </citation>
    <scope>NUCLEOTIDE SEQUENCE [LARGE SCALE GENOMIC DNA]</scope>
    <source>
        <strain evidence="1 2">DSM 18048</strain>
    </source>
</reference>
<protein>
    <submittedName>
        <fullName evidence="1">Uncharacterized protein</fullName>
    </submittedName>
</protein>
<organism evidence="1 2">
    <name type="scientific">Deinococcus yavapaiensis KR-236</name>
    <dbReference type="NCBI Taxonomy" id="694435"/>
    <lineage>
        <taxon>Bacteria</taxon>
        <taxon>Thermotogati</taxon>
        <taxon>Deinococcota</taxon>
        <taxon>Deinococci</taxon>
        <taxon>Deinococcales</taxon>
        <taxon>Deinococcaceae</taxon>
        <taxon>Deinococcus</taxon>
    </lineage>
</organism>
<gene>
    <name evidence="1" type="ORF">DES52_11725</name>
</gene>
<dbReference type="AlphaFoldDB" id="A0A318S337"/>
<accession>A0A318S337</accession>
<sequence>MTSNHSSHLREFWQGLQQATQAHPEIASLFVHHVQEGALETRLERTLRRVFEQVHVAPVTTTIWLSRGDALNLLESYRQSFACSEAAWLRAKAALNDWLVTTVRGDRWTVTASLALAKVVRED</sequence>
<keyword evidence="2" id="KW-1185">Reference proteome</keyword>
<proteinExistence type="predicted"/>
<comment type="caution">
    <text evidence="1">The sequence shown here is derived from an EMBL/GenBank/DDBJ whole genome shotgun (WGS) entry which is preliminary data.</text>
</comment>
<evidence type="ECO:0000313" key="1">
    <source>
        <dbReference type="EMBL" id="PYE50507.1"/>
    </source>
</evidence>